<dbReference type="Proteomes" id="UP000198636">
    <property type="component" value="Unassembled WGS sequence"/>
</dbReference>
<evidence type="ECO:0000313" key="2">
    <source>
        <dbReference type="EMBL" id="SCY43975.1"/>
    </source>
</evidence>
<name>A0A1G5FXA2_9FIRM</name>
<dbReference type="STRING" id="1120976.SAMN03080606_01533"/>
<dbReference type="CDD" id="cd24007">
    <property type="entry name" value="ASKHA_NBD_eukNAGK-like"/>
    <property type="match status" value="1"/>
</dbReference>
<keyword evidence="3" id="KW-1185">Reference proteome</keyword>
<evidence type="ECO:0000259" key="1">
    <source>
        <dbReference type="Pfam" id="PF01869"/>
    </source>
</evidence>
<feature type="domain" description="ATPase BadF/BadG/BcrA/BcrD type" evidence="1">
    <location>
        <begin position="5"/>
        <end position="303"/>
    </location>
</feature>
<dbReference type="InterPro" id="IPR039758">
    <property type="entry name" value="NAGK-like"/>
</dbReference>
<dbReference type="Pfam" id="PF01869">
    <property type="entry name" value="BcrAD_BadFG"/>
    <property type="match status" value="1"/>
</dbReference>
<dbReference type="EMBL" id="FMUS01000008">
    <property type="protein sequence ID" value="SCY43975.1"/>
    <property type="molecule type" value="Genomic_DNA"/>
</dbReference>
<gene>
    <name evidence="2" type="ORF">SAMN03080606_01533</name>
</gene>
<protein>
    <submittedName>
        <fullName evidence="2">BadF-type ATPase</fullName>
    </submittedName>
</protein>
<sequence length="329" mass="36845">MKYYLGIDGGGSKTSYMIISEDYTIIGYYKSVSCHYMQTSKDHFQSILQEGILSVCKQAGIQIKELSFSVLGLPGYGESDEDAEYLRNSVRNILAPSPFICVNDVEVGWAASTAIEAGIHLVGGTGSIAFGKDHHGKTARAGGWGDFCGDEGSAYWLGKKAIEIFTKEADGRLTKGALYSIFKEELSLNSDFEIIDFICKKYEMKREKVASLSMLLYKGAEKDIYAQEAFEAAAAEYSLLVKAILNMLYFNQETLIPVTYSGGVFEAKKYLMEPLRDLLTNLDKRLFIQEAKLRPVTGASLYALWHIENRIVTEKLNKLQRIEKHMNIY</sequence>
<reference evidence="2 3" key="1">
    <citation type="submission" date="2016-10" db="EMBL/GenBank/DDBJ databases">
        <authorList>
            <person name="de Groot N.N."/>
        </authorList>
    </citation>
    <scope>NUCLEOTIDE SEQUENCE [LARGE SCALE GENOMIC DNA]</scope>
    <source>
        <strain evidence="2 3">DSM 18978</strain>
    </source>
</reference>
<dbReference type="Gene3D" id="3.30.420.40">
    <property type="match status" value="2"/>
</dbReference>
<dbReference type="InterPro" id="IPR002731">
    <property type="entry name" value="ATPase_BadF"/>
</dbReference>
<accession>A0A1G5FXA2</accession>
<dbReference type="RefSeq" id="WP_091541868.1">
    <property type="nucleotide sequence ID" value="NZ_FMUS01000008.1"/>
</dbReference>
<dbReference type="SUPFAM" id="SSF53067">
    <property type="entry name" value="Actin-like ATPase domain"/>
    <property type="match status" value="2"/>
</dbReference>
<dbReference type="GO" id="GO:0045127">
    <property type="term" value="F:N-acetylglucosamine kinase activity"/>
    <property type="evidence" value="ECO:0007669"/>
    <property type="project" value="InterPro"/>
</dbReference>
<evidence type="ECO:0000313" key="3">
    <source>
        <dbReference type="Proteomes" id="UP000198636"/>
    </source>
</evidence>
<dbReference type="PANTHER" id="PTHR12862:SF0">
    <property type="entry name" value="N-ACETYL-D-GLUCOSAMINE KINASE"/>
    <property type="match status" value="1"/>
</dbReference>
<dbReference type="AlphaFoldDB" id="A0A1G5FXA2"/>
<dbReference type="InterPro" id="IPR043129">
    <property type="entry name" value="ATPase_NBD"/>
</dbReference>
<proteinExistence type="predicted"/>
<dbReference type="OrthoDB" id="9772633at2"/>
<organism evidence="2 3">
    <name type="scientific">Alkaliphilus peptidifermentans DSM 18978</name>
    <dbReference type="NCBI Taxonomy" id="1120976"/>
    <lineage>
        <taxon>Bacteria</taxon>
        <taxon>Bacillati</taxon>
        <taxon>Bacillota</taxon>
        <taxon>Clostridia</taxon>
        <taxon>Peptostreptococcales</taxon>
        <taxon>Natronincolaceae</taxon>
        <taxon>Alkaliphilus</taxon>
    </lineage>
</organism>
<dbReference type="PANTHER" id="PTHR12862">
    <property type="entry name" value="BADF TYPE ATPASE DOMAIN-CONTAINING PROTEIN"/>
    <property type="match status" value="1"/>
</dbReference>